<dbReference type="PATRIC" id="fig|1158601.3.peg.850"/>
<dbReference type="InterPro" id="IPR036388">
    <property type="entry name" value="WH-like_DNA-bd_sf"/>
</dbReference>
<evidence type="ECO:0000313" key="6">
    <source>
        <dbReference type="EMBL" id="EOH80836.1"/>
    </source>
</evidence>
<dbReference type="GO" id="GO:0000160">
    <property type="term" value="P:phosphorelay signal transduction system"/>
    <property type="evidence" value="ECO:0007669"/>
    <property type="project" value="InterPro"/>
</dbReference>
<keyword evidence="9" id="KW-1185">Reference proteome</keyword>
<dbReference type="Proteomes" id="UP000013783">
    <property type="component" value="Unassembled WGS sequence"/>
</dbReference>
<dbReference type="AlphaFoldDB" id="R2RJQ3"/>
<dbReference type="Proteomes" id="UP000014148">
    <property type="component" value="Unassembled WGS sequence"/>
</dbReference>
<evidence type="ECO:0000256" key="2">
    <source>
        <dbReference type="ARBA" id="ARBA00023125"/>
    </source>
</evidence>
<dbReference type="eggNOG" id="COG0745">
    <property type="taxonomic scope" value="Bacteria"/>
</dbReference>
<feature type="domain" description="OmpR/PhoB-type" evidence="5">
    <location>
        <begin position="101"/>
        <end position="209"/>
    </location>
</feature>
<gene>
    <name evidence="7" type="ORF">I585_00808</name>
    <name evidence="6" type="ORF">UAI_00877</name>
</gene>
<keyword evidence="2 4" id="KW-0238">DNA-binding</keyword>
<comment type="caution">
    <text evidence="6">The sequence shown here is derived from an EMBL/GenBank/DDBJ whole genome shotgun (WGS) entry which is preliminary data.</text>
</comment>
<feature type="DNA-binding region" description="OmpR/PhoB-type" evidence="4">
    <location>
        <begin position="101"/>
        <end position="209"/>
    </location>
</feature>
<evidence type="ECO:0000313" key="8">
    <source>
        <dbReference type="Proteomes" id="UP000013783"/>
    </source>
</evidence>
<keyword evidence="3" id="KW-0804">Transcription</keyword>
<evidence type="ECO:0000259" key="5">
    <source>
        <dbReference type="PROSITE" id="PS51755"/>
    </source>
</evidence>
<evidence type="ECO:0000313" key="7">
    <source>
        <dbReference type="EMBL" id="EOT69345.1"/>
    </source>
</evidence>
<dbReference type="InterPro" id="IPR016032">
    <property type="entry name" value="Sig_transdc_resp-reg_C-effctor"/>
</dbReference>
<accession>R2RJQ3</accession>
<name>R2RJQ3_9ENTE</name>
<dbReference type="PROSITE" id="PS51755">
    <property type="entry name" value="OMPR_PHOB"/>
    <property type="match status" value="1"/>
</dbReference>
<keyword evidence="1" id="KW-0805">Transcription regulation</keyword>
<dbReference type="SUPFAM" id="SSF46894">
    <property type="entry name" value="C-terminal effector domain of the bipartite response regulators"/>
    <property type="match status" value="1"/>
</dbReference>
<dbReference type="STRING" id="71451.RV07_GL001100"/>
<organism evidence="6 8">
    <name type="scientific">Enterococcus malodoratus ATCC 43197</name>
    <dbReference type="NCBI Taxonomy" id="1158601"/>
    <lineage>
        <taxon>Bacteria</taxon>
        <taxon>Bacillati</taxon>
        <taxon>Bacillota</taxon>
        <taxon>Bacilli</taxon>
        <taxon>Lactobacillales</taxon>
        <taxon>Enterococcaceae</taxon>
        <taxon>Enterococcus</taxon>
    </lineage>
</organism>
<dbReference type="InterPro" id="IPR001867">
    <property type="entry name" value="OmpR/PhoB-type_DNA-bd"/>
</dbReference>
<dbReference type="Pfam" id="PF00486">
    <property type="entry name" value="Trans_reg_C"/>
    <property type="match status" value="1"/>
</dbReference>
<reference evidence="6 8" key="1">
    <citation type="submission" date="2013-02" db="EMBL/GenBank/DDBJ databases">
        <title>The Genome Sequence of Enterococcus malodoratus ATCC_43197.</title>
        <authorList>
            <consortium name="The Broad Institute Genome Sequencing Platform"/>
            <consortium name="The Broad Institute Genome Sequencing Center for Infectious Disease"/>
            <person name="Earl A.M."/>
            <person name="Gilmore M.S."/>
            <person name="Lebreton F."/>
            <person name="Walker B."/>
            <person name="Young S.K."/>
            <person name="Zeng Q."/>
            <person name="Gargeya S."/>
            <person name="Fitzgerald M."/>
            <person name="Haas B."/>
            <person name="Abouelleil A."/>
            <person name="Alvarado L."/>
            <person name="Arachchi H.M."/>
            <person name="Berlin A.M."/>
            <person name="Chapman S.B."/>
            <person name="Dewar J."/>
            <person name="Goldberg J."/>
            <person name="Griggs A."/>
            <person name="Gujja S."/>
            <person name="Hansen M."/>
            <person name="Howarth C."/>
            <person name="Imamovic A."/>
            <person name="Larimer J."/>
            <person name="McCowan C."/>
            <person name="Murphy C."/>
            <person name="Neiman D."/>
            <person name="Pearson M."/>
            <person name="Priest M."/>
            <person name="Roberts A."/>
            <person name="Saif S."/>
            <person name="Shea T."/>
            <person name="Sisk P."/>
            <person name="Sykes S."/>
            <person name="Wortman J."/>
            <person name="Nusbaum C."/>
            <person name="Birren B."/>
        </authorList>
    </citation>
    <scope>NUCLEOTIDE SEQUENCE [LARGE SCALE GENOMIC DNA]</scope>
    <source>
        <strain evidence="6 8">ATCC 43197</strain>
    </source>
</reference>
<dbReference type="GO" id="GO:0006355">
    <property type="term" value="P:regulation of DNA-templated transcription"/>
    <property type="evidence" value="ECO:0007669"/>
    <property type="project" value="InterPro"/>
</dbReference>
<reference evidence="7 9" key="2">
    <citation type="submission" date="2013-03" db="EMBL/GenBank/DDBJ databases">
        <title>The Genome Sequence of Enterococcus malodoratus ATCC_43197 (PacBio/Illumina hybrid assembly).</title>
        <authorList>
            <consortium name="The Broad Institute Genomics Platform"/>
            <consortium name="The Broad Institute Genome Sequencing Center for Infectious Disease"/>
            <person name="Earl A."/>
            <person name="Russ C."/>
            <person name="Gilmore M."/>
            <person name="Surin D."/>
            <person name="Walker B."/>
            <person name="Young S."/>
            <person name="Zeng Q."/>
            <person name="Gargeya S."/>
            <person name="Fitzgerald M."/>
            <person name="Haas B."/>
            <person name="Abouelleil A."/>
            <person name="Allen A.W."/>
            <person name="Alvarado L."/>
            <person name="Arachchi H.M."/>
            <person name="Berlin A.M."/>
            <person name="Chapman S.B."/>
            <person name="Gainer-Dewar J."/>
            <person name="Goldberg J."/>
            <person name="Griggs A."/>
            <person name="Gujja S."/>
            <person name="Hansen M."/>
            <person name="Howarth C."/>
            <person name="Imamovic A."/>
            <person name="Ireland A."/>
            <person name="Larimer J."/>
            <person name="McCowan C."/>
            <person name="Murphy C."/>
            <person name="Pearson M."/>
            <person name="Poon T.W."/>
            <person name="Priest M."/>
            <person name="Roberts A."/>
            <person name="Saif S."/>
            <person name="Shea T."/>
            <person name="Sisk P."/>
            <person name="Sykes S."/>
            <person name="Wortman J."/>
            <person name="Nusbaum C."/>
            <person name="Birren B."/>
        </authorList>
    </citation>
    <scope>NUCLEOTIDE SEQUENCE [LARGE SCALE GENOMIC DNA]</scope>
    <source>
        <strain evidence="7 9">ATCC 43197</strain>
    </source>
</reference>
<evidence type="ECO:0000256" key="4">
    <source>
        <dbReference type="PROSITE-ProRule" id="PRU01091"/>
    </source>
</evidence>
<protein>
    <recommendedName>
        <fullName evidence="5">OmpR/PhoB-type domain-containing protein</fullName>
    </recommendedName>
</protein>
<dbReference type="RefSeq" id="WP_010739753.1">
    <property type="nucleotide sequence ID" value="NZ_KB946249.1"/>
</dbReference>
<proteinExistence type="predicted"/>
<dbReference type="EMBL" id="AJAK01000007">
    <property type="protein sequence ID" value="EOH80836.1"/>
    <property type="molecule type" value="Genomic_DNA"/>
</dbReference>
<evidence type="ECO:0000313" key="9">
    <source>
        <dbReference type="Proteomes" id="UP000014148"/>
    </source>
</evidence>
<sequence length="223" mass="25759">MDTILIITKNILNEVDLEYKLKQLNFAVYCVTESILSSENIFVLRYFNTIIFSNNISNDEFEAGRKKISKSKRVFRLESEYAVQNEDHSYIPLKVSTGKINKEFKLEELREAMLSGTINKVDYTKEALNKKREMSLSKKEFSVLKCLYEGHGDTVNRSEICELVWGAVSNSSLSALSNIIRRLELKVYRTYLLEKSFDTKWGAGYSLSHDAHELFQSIGFFDT</sequence>
<dbReference type="GO" id="GO:0003677">
    <property type="term" value="F:DNA binding"/>
    <property type="evidence" value="ECO:0007669"/>
    <property type="project" value="UniProtKB-UniRule"/>
</dbReference>
<dbReference type="Gene3D" id="1.10.10.10">
    <property type="entry name" value="Winged helix-like DNA-binding domain superfamily/Winged helix DNA-binding domain"/>
    <property type="match status" value="1"/>
</dbReference>
<dbReference type="EMBL" id="ASWA01000002">
    <property type="protein sequence ID" value="EOT69345.1"/>
    <property type="molecule type" value="Genomic_DNA"/>
</dbReference>
<evidence type="ECO:0000256" key="1">
    <source>
        <dbReference type="ARBA" id="ARBA00023015"/>
    </source>
</evidence>
<evidence type="ECO:0000256" key="3">
    <source>
        <dbReference type="ARBA" id="ARBA00023163"/>
    </source>
</evidence>